<dbReference type="EMBL" id="CM000146">
    <property type="protein sequence ID" value="EEE70190.1"/>
    <property type="molecule type" value="Genomic_DNA"/>
</dbReference>
<reference evidence="2" key="2">
    <citation type="submission" date="2008-12" db="EMBL/GenBank/DDBJ databases">
        <title>Improved gene annotation of the rice (Oryza sativa) genomes.</title>
        <authorList>
            <person name="Wang J."/>
            <person name="Li R."/>
            <person name="Fan W."/>
            <person name="Huang Q."/>
            <person name="Zhang J."/>
            <person name="Zhou Y."/>
            <person name="Hu Y."/>
            <person name="Zi S."/>
            <person name="Li J."/>
            <person name="Ni P."/>
            <person name="Zheng H."/>
            <person name="Zhang Y."/>
            <person name="Zhao M."/>
            <person name="Hao Q."/>
            <person name="McDermott J."/>
            <person name="Samudrala R."/>
            <person name="Kristiansen K."/>
            <person name="Wong G.K.-S."/>
        </authorList>
    </citation>
    <scope>NUCLEOTIDE SEQUENCE</scope>
</reference>
<accession>B9G4Z2</accession>
<evidence type="ECO:0000256" key="1">
    <source>
        <dbReference type="SAM" id="MobiDB-lite"/>
    </source>
</evidence>
<dbReference type="Proteomes" id="UP000007752">
    <property type="component" value="Chromosome 9"/>
</dbReference>
<protein>
    <submittedName>
        <fullName evidence="2">Uncharacterized protein</fullName>
    </submittedName>
</protein>
<name>B9G4Z2_ORYSJ</name>
<organism evidence="2">
    <name type="scientific">Oryza sativa subsp. japonica</name>
    <name type="common">Rice</name>
    <dbReference type="NCBI Taxonomy" id="39947"/>
    <lineage>
        <taxon>Eukaryota</taxon>
        <taxon>Viridiplantae</taxon>
        <taxon>Streptophyta</taxon>
        <taxon>Embryophyta</taxon>
        <taxon>Tracheophyta</taxon>
        <taxon>Spermatophyta</taxon>
        <taxon>Magnoliopsida</taxon>
        <taxon>Liliopsida</taxon>
        <taxon>Poales</taxon>
        <taxon>Poaceae</taxon>
        <taxon>BOP clade</taxon>
        <taxon>Oryzoideae</taxon>
        <taxon>Oryzeae</taxon>
        <taxon>Oryzinae</taxon>
        <taxon>Oryza</taxon>
        <taxon>Oryza sativa</taxon>
    </lineage>
</organism>
<reference evidence="2" key="1">
    <citation type="journal article" date="2005" name="PLoS Biol.">
        <title>The genomes of Oryza sativa: a history of duplications.</title>
        <authorList>
            <person name="Yu J."/>
            <person name="Wang J."/>
            <person name="Lin W."/>
            <person name="Li S."/>
            <person name="Li H."/>
            <person name="Zhou J."/>
            <person name="Ni P."/>
            <person name="Dong W."/>
            <person name="Hu S."/>
            <person name="Zeng C."/>
            <person name="Zhang J."/>
            <person name="Zhang Y."/>
            <person name="Li R."/>
            <person name="Xu Z."/>
            <person name="Li S."/>
            <person name="Li X."/>
            <person name="Zheng H."/>
            <person name="Cong L."/>
            <person name="Lin L."/>
            <person name="Yin J."/>
            <person name="Geng J."/>
            <person name="Li G."/>
            <person name="Shi J."/>
            <person name="Liu J."/>
            <person name="Lv H."/>
            <person name="Li J."/>
            <person name="Wang J."/>
            <person name="Deng Y."/>
            <person name="Ran L."/>
            <person name="Shi X."/>
            <person name="Wang X."/>
            <person name="Wu Q."/>
            <person name="Li C."/>
            <person name="Ren X."/>
            <person name="Wang J."/>
            <person name="Wang X."/>
            <person name="Li D."/>
            <person name="Liu D."/>
            <person name="Zhang X."/>
            <person name="Ji Z."/>
            <person name="Zhao W."/>
            <person name="Sun Y."/>
            <person name="Zhang Z."/>
            <person name="Bao J."/>
            <person name="Han Y."/>
            <person name="Dong L."/>
            <person name="Ji J."/>
            <person name="Chen P."/>
            <person name="Wu S."/>
            <person name="Liu J."/>
            <person name="Xiao Y."/>
            <person name="Bu D."/>
            <person name="Tan J."/>
            <person name="Yang L."/>
            <person name="Ye C."/>
            <person name="Zhang J."/>
            <person name="Xu J."/>
            <person name="Zhou Y."/>
            <person name="Yu Y."/>
            <person name="Zhang B."/>
            <person name="Zhuang S."/>
            <person name="Wei H."/>
            <person name="Liu B."/>
            <person name="Lei M."/>
            <person name="Yu H."/>
            <person name="Li Y."/>
            <person name="Xu H."/>
            <person name="Wei S."/>
            <person name="He X."/>
            <person name="Fang L."/>
            <person name="Zhang Z."/>
            <person name="Zhang Y."/>
            <person name="Huang X."/>
            <person name="Su Z."/>
            <person name="Tong W."/>
            <person name="Li J."/>
            <person name="Tong Z."/>
            <person name="Li S."/>
            <person name="Ye J."/>
            <person name="Wang L."/>
            <person name="Fang L."/>
            <person name="Lei T."/>
            <person name="Chen C."/>
            <person name="Chen H."/>
            <person name="Xu Z."/>
            <person name="Li H."/>
            <person name="Huang H."/>
            <person name="Zhang F."/>
            <person name="Xu H."/>
            <person name="Li N."/>
            <person name="Zhao C."/>
            <person name="Li S."/>
            <person name="Dong L."/>
            <person name="Huang Y."/>
            <person name="Li L."/>
            <person name="Xi Y."/>
            <person name="Qi Q."/>
            <person name="Li W."/>
            <person name="Zhang B."/>
            <person name="Hu W."/>
            <person name="Zhang Y."/>
            <person name="Tian X."/>
            <person name="Jiao Y."/>
            <person name="Liang X."/>
            <person name="Jin J."/>
            <person name="Gao L."/>
            <person name="Zheng W."/>
            <person name="Hao B."/>
            <person name="Liu S."/>
            <person name="Wang W."/>
            <person name="Yuan L."/>
            <person name="Cao M."/>
            <person name="McDermott J."/>
            <person name="Samudrala R."/>
            <person name="Wang J."/>
            <person name="Wong G.K."/>
            <person name="Yang H."/>
        </authorList>
    </citation>
    <scope>NUCLEOTIDE SEQUENCE [LARGE SCALE GENOMIC DNA]</scope>
</reference>
<evidence type="ECO:0000313" key="2">
    <source>
        <dbReference type="EMBL" id="EEE70190.1"/>
    </source>
</evidence>
<sequence>MMNTAAPPKNAASSNDDVWKYLHVGWLPQGPQSHFLKRRDWCAARHNEMVASGAVTRRRRRRRCWPLLEPAAPLGLLDDSKLERAYMEKYLPLVASGMSEDDADALVRDMIDAEFVLRFTSPAWGRRPPPSSSSSSFYHISSATAAPATGS</sequence>
<gene>
    <name evidence="2" type="ORF">OsJ_30271</name>
</gene>
<proteinExistence type="predicted"/>
<dbReference type="AlphaFoldDB" id="B9G4Z2"/>
<feature type="region of interest" description="Disordered" evidence="1">
    <location>
        <begin position="125"/>
        <end position="151"/>
    </location>
</feature>
<feature type="compositionally biased region" description="Polar residues" evidence="1">
    <location>
        <begin position="137"/>
        <end position="151"/>
    </location>
</feature>